<sequence length="119" mass="14080">MIAIEEIDDVVQAIDLTGQKLVISPDKIIIDKQEYKDLRQKVDNQPVFWKFNDAQQYMGVGANDFKTILYDPKIKKELDIEHGGCVRYWSKGSQYYFLRDEFKKYVDKNKERLMAILCH</sequence>
<gene>
    <name evidence="1" type="ORF">DS832_04710</name>
</gene>
<reference evidence="1 2" key="1">
    <citation type="submission" date="2018-07" db="EMBL/GenBank/DDBJ databases">
        <title>Genome sequences of six Lactobacillus spp. isolated from bumble bee guts.</title>
        <authorList>
            <person name="Motta E.V.S."/>
            <person name="Moran N.A."/>
        </authorList>
    </citation>
    <scope>NUCLEOTIDE SEQUENCE [LARGE SCALE GENOMIC DNA]</scope>
    <source>
        <strain evidence="1 2">LV-8.1</strain>
    </source>
</reference>
<organism evidence="1 2">
    <name type="scientific">Bombilactobacillus bombi</name>
    <dbReference type="NCBI Taxonomy" id="1303590"/>
    <lineage>
        <taxon>Bacteria</taxon>
        <taxon>Bacillati</taxon>
        <taxon>Bacillota</taxon>
        <taxon>Bacilli</taxon>
        <taxon>Lactobacillales</taxon>
        <taxon>Lactobacillaceae</taxon>
        <taxon>Bombilactobacillus</taxon>
    </lineage>
</organism>
<evidence type="ECO:0008006" key="3">
    <source>
        <dbReference type="Google" id="ProtNLM"/>
    </source>
</evidence>
<dbReference type="InterPro" id="IPR008489">
    <property type="entry name" value="DUF771"/>
</dbReference>
<evidence type="ECO:0000313" key="1">
    <source>
        <dbReference type="EMBL" id="RHW46793.1"/>
    </source>
</evidence>
<dbReference type="EMBL" id="QOCS01000009">
    <property type="protein sequence ID" value="RHW46793.1"/>
    <property type="molecule type" value="Genomic_DNA"/>
</dbReference>
<evidence type="ECO:0000313" key="2">
    <source>
        <dbReference type="Proteomes" id="UP000284822"/>
    </source>
</evidence>
<dbReference type="AlphaFoldDB" id="A0A417Z837"/>
<dbReference type="Proteomes" id="UP000284822">
    <property type="component" value="Unassembled WGS sequence"/>
</dbReference>
<accession>A0A417Z837</accession>
<protein>
    <recommendedName>
        <fullName evidence="3">DUF771 domain-containing protein</fullName>
    </recommendedName>
</protein>
<dbReference type="RefSeq" id="WP_118910607.1">
    <property type="nucleotide sequence ID" value="NZ_QOCS01000009.1"/>
</dbReference>
<proteinExistence type="predicted"/>
<name>A0A417Z837_9LACO</name>
<comment type="caution">
    <text evidence="1">The sequence shown here is derived from an EMBL/GenBank/DDBJ whole genome shotgun (WGS) entry which is preliminary data.</text>
</comment>
<dbReference type="Pfam" id="PF05595">
    <property type="entry name" value="DUF771"/>
    <property type="match status" value="1"/>
</dbReference>